<gene>
    <name evidence="2" type="ORF">Q7A36_13200</name>
</gene>
<dbReference type="RefSeq" id="WP_305104168.1">
    <property type="nucleotide sequence ID" value="NZ_JAUTWS010000011.1"/>
</dbReference>
<dbReference type="InterPro" id="IPR053146">
    <property type="entry name" value="QDO-like"/>
</dbReference>
<reference evidence="2 3" key="1">
    <citation type="submission" date="2023-08" db="EMBL/GenBank/DDBJ databases">
        <title>The draft genome sequence of Paracraurococcus sp. LOR1-02.</title>
        <authorList>
            <person name="Kingkaew E."/>
            <person name="Tanasupawat S."/>
        </authorList>
    </citation>
    <scope>NUCLEOTIDE SEQUENCE [LARGE SCALE GENOMIC DNA]</scope>
    <source>
        <strain evidence="2 3">LOR1-02</strain>
    </source>
</reference>
<evidence type="ECO:0000313" key="3">
    <source>
        <dbReference type="Proteomes" id="UP001243009"/>
    </source>
</evidence>
<comment type="caution">
    <text evidence="2">The sequence shown here is derived from an EMBL/GenBank/DDBJ whole genome shotgun (WGS) entry which is preliminary data.</text>
</comment>
<dbReference type="Proteomes" id="UP001243009">
    <property type="component" value="Unassembled WGS sequence"/>
</dbReference>
<keyword evidence="3" id="KW-1185">Reference proteome</keyword>
<dbReference type="InterPro" id="IPR013096">
    <property type="entry name" value="Cupin_2"/>
</dbReference>
<dbReference type="EMBL" id="JAUTWS010000011">
    <property type="protein sequence ID" value="MDO9709302.1"/>
    <property type="molecule type" value="Genomic_DNA"/>
</dbReference>
<dbReference type="CDD" id="cd06979">
    <property type="entry name" value="cupin_RemF-like"/>
    <property type="match status" value="1"/>
</dbReference>
<evidence type="ECO:0000259" key="1">
    <source>
        <dbReference type="Pfam" id="PF07883"/>
    </source>
</evidence>
<dbReference type="PANTHER" id="PTHR36440:SF1">
    <property type="entry name" value="PUTATIVE (AFU_ORTHOLOGUE AFUA_8G07350)-RELATED"/>
    <property type="match status" value="1"/>
</dbReference>
<name>A0ABT9DZH5_9PROT</name>
<dbReference type="InterPro" id="IPR014710">
    <property type="entry name" value="RmlC-like_jellyroll"/>
</dbReference>
<dbReference type="Gene3D" id="2.60.120.10">
    <property type="entry name" value="Jelly Rolls"/>
    <property type="match status" value="1"/>
</dbReference>
<dbReference type="SUPFAM" id="SSF51182">
    <property type="entry name" value="RmlC-like cupins"/>
    <property type="match status" value="1"/>
</dbReference>
<feature type="domain" description="Cupin type-2" evidence="1">
    <location>
        <begin position="29"/>
        <end position="98"/>
    </location>
</feature>
<organism evidence="2 3">
    <name type="scientific">Paracraurococcus lichenis</name>
    <dbReference type="NCBI Taxonomy" id="3064888"/>
    <lineage>
        <taxon>Bacteria</taxon>
        <taxon>Pseudomonadati</taxon>
        <taxon>Pseudomonadota</taxon>
        <taxon>Alphaproteobacteria</taxon>
        <taxon>Acetobacterales</taxon>
        <taxon>Roseomonadaceae</taxon>
        <taxon>Paracraurococcus</taxon>
    </lineage>
</organism>
<dbReference type="InterPro" id="IPR011051">
    <property type="entry name" value="RmlC_Cupin_sf"/>
</dbReference>
<dbReference type="PANTHER" id="PTHR36440">
    <property type="entry name" value="PUTATIVE (AFU_ORTHOLOGUE AFUA_8G07350)-RELATED"/>
    <property type="match status" value="1"/>
</dbReference>
<dbReference type="Pfam" id="PF07883">
    <property type="entry name" value="Cupin_2"/>
    <property type="match status" value="1"/>
</dbReference>
<evidence type="ECO:0000313" key="2">
    <source>
        <dbReference type="EMBL" id="MDO9709302.1"/>
    </source>
</evidence>
<protein>
    <submittedName>
        <fullName evidence="2">Cupin domain-containing protein</fullName>
    </submittedName>
</protein>
<sequence>MPETIRMGGLELRFLRSREDTEGSLDLFEMVVQPRARMPVPHYHESWDETVYGLSGTVTWRIDGQDVPVGPGGTAFIRRGVVHGFRNDGEAPATCLSVLTPGILGPAYFREIAGLLRDGAPPERLGEVMRRYGLIPVP</sequence>
<accession>A0ABT9DZH5</accession>
<proteinExistence type="predicted"/>